<name>A0A5C6N8R0_9TELE</name>
<comment type="caution">
    <text evidence="2">The sequence shown here is derived from an EMBL/GenBank/DDBJ whole genome shotgun (WGS) entry which is preliminary data.</text>
</comment>
<feature type="region of interest" description="Disordered" evidence="1">
    <location>
        <begin position="45"/>
        <end position="84"/>
    </location>
</feature>
<evidence type="ECO:0000313" key="2">
    <source>
        <dbReference type="EMBL" id="TWW62681.1"/>
    </source>
</evidence>
<keyword evidence="3" id="KW-1185">Reference proteome</keyword>
<dbReference type="EMBL" id="RHFK02000017">
    <property type="protein sequence ID" value="TWW62681.1"/>
    <property type="molecule type" value="Genomic_DNA"/>
</dbReference>
<protein>
    <submittedName>
        <fullName evidence="2">Uncharacterized protein</fullName>
    </submittedName>
</protein>
<gene>
    <name evidence="2" type="ORF">D4764_04G0013280</name>
</gene>
<dbReference type="Proteomes" id="UP000324091">
    <property type="component" value="Chromosome 4"/>
</dbReference>
<feature type="compositionally biased region" description="Basic and acidic residues" evidence="1">
    <location>
        <begin position="45"/>
        <end position="57"/>
    </location>
</feature>
<proteinExistence type="predicted"/>
<sequence>MATCILDNRFGGRSTYARERGEGGGQVEERIGRDYRDTLIVQAAGEERRGEERRGEEAMTQWGDRGLSVPPQPTRVIPKVHAPV</sequence>
<organism evidence="2 3">
    <name type="scientific">Takifugu flavidus</name>
    <name type="common">sansaifugu</name>
    <dbReference type="NCBI Taxonomy" id="433684"/>
    <lineage>
        <taxon>Eukaryota</taxon>
        <taxon>Metazoa</taxon>
        <taxon>Chordata</taxon>
        <taxon>Craniata</taxon>
        <taxon>Vertebrata</taxon>
        <taxon>Euteleostomi</taxon>
        <taxon>Actinopterygii</taxon>
        <taxon>Neopterygii</taxon>
        <taxon>Teleostei</taxon>
        <taxon>Neoteleostei</taxon>
        <taxon>Acanthomorphata</taxon>
        <taxon>Eupercaria</taxon>
        <taxon>Tetraodontiformes</taxon>
        <taxon>Tetradontoidea</taxon>
        <taxon>Tetraodontidae</taxon>
        <taxon>Takifugu</taxon>
    </lineage>
</organism>
<evidence type="ECO:0000256" key="1">
    <source>
        <dbReference type="SAM" id="MobiDB-lite"/>
    </source>
</evidence>
<reference evidence="2 3" key="1">
    <citation type="submission" date="2019-04" db="EMBL/GenBank/DDBJ databases">
        <title>Chromosome genome assembly for Takifugu flavidus.</title>
        <authorList>
            <person name="Xiao S."/>
        </authorList>
    </citation>
    <scope>NUCLEOTIDE SEQUENCE [LARGE SCALE GENOMIC DNA]</scope>
    <source>
        <strain evidence="2">HTHZ2018</strain>
        <tissue evidence="2">Muscle</tissue>
    </source>
</reference>
<evidence type="ECO:0000313" key="3">
    <source>
        <dbReference type="Proteomes" id="UP000324091"/>
    </source>
</evidence>
<accession>A0A5C6N8R0</accession>
<dbReference type="AlphaFoldDB" id="A0A5C6N8R0"/>